<evidence type="ECO:0000256" key="2">
    <source>
        <dbReference type="ARBA" id="ARBA00010199"/>
    </source>
</evidence>
<feature type="transmembrane region" description="Helical" evidence="6">
    <location>
        <begin position="464"/>
        <end position="485"/>
    </location>
</feature>
<dbReference type="InterPro" id="IPR002528">
    <property type="entry name" value="MATE_fam"/>
</dbReference>
<evidence type="ECO:0000256" key="5">
    <source>
        <dbReference type="ARBA" id="ARBA00023136"/>
    </source>
</evidence>
<feature type="transmembrane region" description="Helical" evidence="6">
    <location>
        <begin position="342"/>
        <end position="363"/>
    </location>
</feature>
<dbReference type="AlphaFoldDB" id="A0A6A4T0S1"/>
<feature type="transmembrane region" description="Helical" evidence="6">
    <location>
        <begin position="297"/>
        <end position="321"/>
    </location>
</feature>
<feature type="transmembrane region" description="Helical" evidence="6">
    <location>
        <begin position="627"/>
        <end position="646"/>
    </location>
</feature>
<feature type="transmembrane region" description="Helical" evidence="6">
    <location>
        <begin position="522"/>
        <end position="544"/>
    </location>
</feature>
<feature type="transmembrane region" description="Helical" evidence="6">
    <location>
        <begin position="424"/>
        <end position="452"/>
    </location>
</feature>
<sequence length="651" mass="70864">MTRKTFAKDLGKAYTIMARELKKTIEAQNYVSTTADIWSANNRRYLGVTVHWIDNESLKRRKAAIAVMDVSGQTHGEHSGELDEVLKDGSATINKEESGKSGGSWPERMRVRIPPEYRQELVQLCKLAGPVIISQMMVFMISFVSTVFCGHLGKTELAGVALSIAVVNVTGISIGTGLSLTCDTLISQTYGSGNLKRVGVILQRGILILLLACFPCWAILINTEPLLLAVKQSPEVASMSQLYVKIFMPALPAAFMYQLQGRYLQNQGIIWPQVITGVIANVLNAIINYIFLYPLDLGVAGSAAANAISQYTLAVVLYMYICWRGLHKATWGGWSLDCLQEWGPFIQLAIPSMLMLCLEWWMFELGGFLAGVISETELGAQSITYELAVVAYMFPLGFSAAASVRVGNALGSGNIEQAKLSCKVPIICAFIIACFVGASLSLARYAIGYIFTTEQDILQRVADVMFIFGFMHLADAIAAVTGGVLRGAGKQLVGALCNLVGFYFIGFPIGVSLMFAANMGIVGLWTGLTVCVLMQSIFFIAFLCKLDWKKAADEALVRAGVQIKEEKEMMENKDPTYNQAQVNTAASSCESNEKADEDEESPCQNKSTTTIVGDVLSVTQLVLRRGLALLLMVVILVAGILANVFLTRLLN</sequence>
<dbReference type="GO" id="GO:0015297">
    <property type="term" value="F:antiporter activity"/>
    <property type="evidence" value="ECO:0007669"/>
    <property type="project" value="InterPro"/>
</dbReference>
<name>A0A6A4T0S1_SCOMX</name>
<comment type="similarity">
    <text evidence="2 6">Belongs to the multi antimicrobial extrusion (MATE) (TC 2.A.66.1) family.</text>
</comment>
<feature type="transmembrane region" description="Helical" evidence="6">
    <location>
        <begin position="160"/>
        <end position="180"/>
    </location>
</feature>
<keyword evidence="4 6" id="KW-1133">Transmembrane helix</keyword>
<keyword evidence="3 6" id="KW-0812">Transmembrane</keyword>
<feature type="transmembrane region" description="Helical" evidence="6">
    <location>
        <begin position="240"/>
        <end position="257"/>
    </location>
</feature>
<feature type="transmembrane region" description="Helical" evidence="6">
    <location>
        <begin position="383"/>
        <end position="404"/>
    </location>
</feature>
<comment type="subcellular location">
    <subcellularLocation>
        <location evidence="1">Membrane</location>
        <topology evidence="1">Multi-pass membrane protein</topology>
    </subcellularLocation>
</comment>
<keyword evidence="5 6" id="KW-0472">Membrane</keyword>
<evidence type="ECO:0000256" key="1">
    <source>
        <dbReference type="ARBA" id="ARBA00004141"/>
    </source>
</evidence>
<dbReference type="CDD" id="cd13132">
    <property type="entry name" value="MATE_eukaryotic"/>
    <property type="match status" value="1"/>
</dbReference>
<comment type="caution">
    <text evidence="7">The sequence shown here is derived from an EMBL/GenBank/DDBJ whole genome shotgun (WGS) entry which is preliminary data.</text>
</comment>
<proteinExistence type="inferred from homology"/>
<dbReference type="Proteomes" id="UP000438429">
    <property type="component" value="Unassembled WGS sequence"/>
</dbReference>
<feature type="transmembrane region" description="Helical" evidence="6">
    <location>
        <begin position="201"/>
        <end position="220"/>
    </location>
</feature>
<accession>A0A6A4T0S1</accession>
<feature type="transmembrane region" description="Helical" evidence="6">
    <location>
        <begin position="127"/>
        <end position="148"/>
    </location>
</feature>
<evidence type="ECO:0000256" key="6">
    <source>
        <dbReference type="RuleBase" id="RU004914"/>
    </source>
</evidence>
<evidence type="ECO:0000256" key="4">
    <source>
        <dbReference type="ARBA" id="ARBA00022989"/>
    </source>
</evidence>
<evidence type="ECO:0000313" key="8">
    <source>
        <dbReference type="Proteomes" id="UP000438429"/>
    </source>
</evidence>
<dbReference type="InterPro" id="IPR045069">
    <property type="entry name" value="MATE_euk"/>
</dbReference>
<dbReference type="Pfam" id="PF01554">
    <property type="entry name" value="MatE"/>
    <property type="match status" value="2"/>
</dbReference>
<dbReference type="PANTHER" id="PTHR11206">
    <property type="entry name" value="MULTIDRUG RESISTANCE PROTEIN"/>
    <property type="match status" value="1"/>
</dbReference>
<organism evidence="7 8">
    <name type="scientific">Scophthalmus maximus</name>
    <name type="common">Turbot</name>
    <name type="synonym">Psetta maxima</name>
    <dbReference type="NCBI Taxonomy" id="52904"/>
    <lineage>
        <taxon>Eukaryota</taxon>
        <taxon>Metazoa</taxon>
        <taxon>Chordata</taxon>
        <taxon>Craniata</taxon>
        <taxon>Vertebrata</taxon>
        <taxon>Euteleostomi</taxon>
        <taxon>Actinopterygii</taxon>
        <taxon>Neopterygii</taxon>
        <taxon>Teleostei</taxon>
        <taxon>Neoteleostei</taxon>
        <taxon>Acanthomorphata</taxon>
        <taxon>Carangaria</taxon>
        <taxon>Pleuronectiformes</taxon>
        <taxon>Pleuronectoidei</taxon>
        <taxon>Scophthalmidae</taxon>
        <taxon>Scophthalmus</taxon>
    </lineage>
</organism>
<feature type="transmembrane region" description="Helical" evidence="6">
    <location>
        <begin position="269"/>
        <end position="291"/>
    </location>
</feature>
<dbReference type="NCBIfam" id="TIGR00797">
    <property type="entry name" value="matE"/>
    <property type="match status" value="1"/>
</dbReference>
<dbReference type="GO" id="GO:1990961">
    <property type="term" value="P:xenobiotic detoxification by transmembrane export across the plasma membrane"/>
    <property type="evidence" value="ECO:0007669"/>
    <property type="project" value="InterPro"/>
</dbReference>
<evidence type="ECO:0000256" key="3">
    <source>
        <dbReference type="ARBA" id="ARBA00022692"/>
    </source>
</evidence>
<feature type="transmembrane region" description="Helical" evidence="6">
    <location>
        <begin position="492"/>
        <end position="516"/>
    </location>
</feature>
<dbReference type="GO" id="GO:0016020">
    <property type="term" value="C:membrane"/>
    <property type="evidence" value="ECO:0007669"/>
    <property type="project" value="UniProtKB-SubCell"/>
</dbReference>
<protein>
    <recommendedName>
        <fullName evidence="6">Multidrug and toxin extrusion protein</fullName>
    </recommendedName>
</protein>
<gene>
    <name evidence="7" type="ORF">F2P81_010782</name>
</gene>
<reference evidence="7 8" key="1">
    <citation type="submission" date="2019-06" db="EMBL/GenBank/DDBJ databases">
        <title>Draft genomes of female and male turbot (Scophthalmus maximus).</title>
        <authorList>
            <person name="Xu H."/>
            <person name="Xu X.-W."/>
            <person name="Shao C."/>
            <person name="Chen S."/>
        </authorList>
    </citation>
    <scope>NUCLEOTIDE SEQUENCE [LARGE SCALE GENOMIC DNA]</scope>
    <source>
        <strain evidence="7">Ysfricsl-2016a</strain>
        <tissue evidence="7">Blood</tissue>
    </source>
</reference>
<evidence type="ECO:0000313" key="7">
    <source>
        <dbReference type="EMBL" id="KAF0037908.1"/>
    </source>
</evidence>
<dbReference type="EMBL" id="VEVO01000009">
    <property type="protein sequence ID" value="KAF0037908.1"/>
    <property type="molecule type" value="Genomic_DNA"/>
</dbReference>
<dbReference type="GO" id="GO:0042910">
    <property type="term" value="F:xenobiotic transmembrane transporter activity"/>
    <property type="evidence" value="ECO:0007669"/>
    <property type="project" value="InterPro"/>
</dbReference>